<evidence type="ECO:0000256" key="1">
    <source>
        <dbReference type="SAM" id="MobiDB-lite"/>
    </source>
</evidence>
<gene>
    <name evidence="2" type="ORF">DB88DRAFT_5416</name>
</gene>
<feature type="compositionally biased region" description="Polar residues" evidence="1">
    <location>
        <begin position="21"/>
        <end position="35"/>
    </location>
</feature>
<proteinExistence type="predicted"/>
<feature type="region of interest" description="Disordered" evidence="1">
    <location>
        <begin position="1"/>
        <end position="35"/>
    </location>
</feature>
<name>A0AAD9FVF2_PAPLA</name>
<keyword evidence="3" id="KW-1185">Reference proteome</keyword>
<sequence length="374" mass="41998">DPPVAQKPDHSLNFAPDKTHPSQSSSNRLSNTNASPKAEWQTNWHVLKTATGIIPPTIVSVSSAHLSLANEELEESHQRCVPIHDWCLDKVRRVVGRKTVSVGLSVETSLMLGWSIPRWTGLGPWIRPEGEMLLEEVGESGMTGYWRGTEDQRGRFEPGKEGSHLLPIDLVSPFELGWPLPRTVATDSPIARPAQTSKLPKFPVEILVQIALHSLGNPLLEPVNAERPLLFSKTKLIPQNSISDFLALTQTCSQLYYDLPASLWRTVTLHQVHRFNLRLLARWRANPSGVGSAAALSASLEEEFVQPIDTMFKDVLRNAEGTQGVLPRDVYEWWVHGEGWRARRRKWFCVVYACATARDADWFDGETNDDGYWT</sequence>
<comment type="caution">
    <text evidence="2">The sequence shown here is derived from an EMBL/GenBank/DDBJ whole genome shotgun (WGS) entry which is preliminary data.</text>
</comment>
<evidence type="ECO:0000313" key="3">
    <source>
        <dbReference type="Proteomes" id="UP001182556"/>
    </source>
</evidence>
<feature type="non-terminal residue" evidence="2">
    <location>
        <position position="1"/>
    </location>
</feature>
<evidence type="ECO:0000313" key="2">
    <source>
        <dbReference type="EMBL" id="KAK1926972.1"/>
    </source>
</evidence>
<protein>
    <submittedName>
        <fullName evidence="2">Uncharacterized protein</fullName>
    </submittedName>
</protein>
<accession>A0AAD9FVF2</accession>
<dbReference type="Proteomes" id="UP001182556">
    <property type="component" value="Unassembled WGS sequence"/>
</dbReference>
<dbReference type="AlphaFoldDB" id="A0AAD9FVF2"/>
<organism evidence="2 3">
    <name type="scientific">Papiliotrema laurentii</name>
    <name type="common">Cryptococcus laurentii</name>
    <dbReference type="NCBI Taxonomy" id="5418"/>
    <lineage>
        <taxon>Eukaryota</taxon>
        <taxon>Fungi</taxon>
        <taxon>Dikarya</taxon>
        <taxon>Basidiomycota</taxon>
        <taxon>Agaricomycotina</taxon>
        <taxon>Tremellomycetes</taxon>
        <taxon>Tremellales</taxon>
        <taxon>Rhynchogastremaceae</taxon>
        <taxon>Papiliotrema</taxon>
    </lineage>
</organism>
<dbReference type="EMBL" id="JAODAN010000001">
    <property type="protein sequence ID" value="KAK1926972.1"/>
    <property type="molecule type" value="Genomic_DNA"/>
</dbReference>
<reference evidence="2" key="1">
    <citation type="submission" date="2023-02" db="EMBL/GenBank/DDBJ databases">
        <title>Identification and recombinant expression of a fungal hydrolase from Papiliotrema laurentii that hydrolyzes apple cutin and clears colloidal polyester polyurethane.</title>
        <authorList>
            <consortium name="DOE Joint Genome Institute"/>
            <person name="Roman V.A."/>
            <person name="Bojanowski C."/>
            <person name="Crable B.R."/>
            <person name="Wagner D.N."/>
            <person name="Hung C.S."/>
            <person name="Nadeau L.J."/>
            <person name="Schratz L."/>
            <person name="Haridas S."/>
            <person name="Pangilinan J."/>
            <person name="Lipzen A."/>
            <person name="Na H."/>
            <person name="Yan M."/>
            <person name="Ng V."/>
            <person name="Grigoriev I.V."/>
            <person name="Spatafora J.W."/>
            <person name="Barlow D."/>
            <person name="Biffinger J."/>
            <person name="Kelley-Loughnane N."/>
            <person name="Varaljay V.A."/>
            <person name="Crookes-Goodson W.J."/>
        </authorList>
    </citation>
    <scope>NUCLEOTIDE SEQUENCE</scope>
    <source>
        <strain evidence="2">5307AH</strain>
    </source>
</reference>